<proteinExistence type="predicted"/>
<dbReference type="Proteomes" id="UP001519887">
    <property type="component" value="Unassembled WGS sequence"/>
</dbReference>
<name>A0ABS7C132_9BACL</name>
<comment type="caution">
    <text evidence="3">The sequence shown here is derived from an EMBL/GenBank/DDBJ whole genome shotgun (WGS) entry which is preliminary data.</text>
</comment>
<feature type="transmembrane region" description="Helical" evidence="1">
    <location>
        <begin position="12"/>
        <end position="32"/>
    </location>
</feature>
<protein>
    <recommendedName>
        <fullName evidence="2">CdaR GGDEF-like domain-containing protein</fullName>
    </recommendedName>
</protein>
<accession>A0ABS7C132</accession>
<evidence type="ECO:0000313" key="3">
    <source>
        <dbReference type="EMBL" id="MBW7454618.1"/>
    </source>
</evidence>
<feature type="non-terminal residue" evidence="3">
    <location>
        <position position="597"/>
    </location>
</feature>
<gene>
    <name evidence="3" type="ORF">K0U00_11310</name>
</gene>
<sequence>MNNNWFRRLLLSYLPVFFIVTTILFIIFFQVFNEQNRKEALKANEFLASQVMQYLDNSLRSIDFKVLREILTNSSLKNYFAVSGSHDVYAGIQAVQVIDDLKIDFPLIDSIYLVRYTDDTVFSNGKGVPIGEFPDAAFIGESRAANSQKWVGSRDFKAFDEAAQPAKHVITLVRSVGSGQGLIVVNVDLQTLRKSIMQMYDPEFTFVNVFNRSGDSLWENNRTGRDNASLASGEVFSEFTSGYSGWKVETGLNNGKIIKFALKFYDIWFAFAVAVVFIGVIWVIYVTRRNYKPIEQIVTLIQTVSSQTQLGPVKENEFRFIQNTLERMIDQTRQYQEEYEENLLLQKKYFFQELLEGAREFADSDLQSEMRKFNLPELADRWTVAVVEIDRYPQFAADYHEQDQSLLKFVLISILQENTRQEGNEVWAEWISDRRLYAILWLPETMQPEEVEHQVLSGYLDRVEQYLNFTVTIGMGQAATDLRGLRSSLKGAVRALDYKAVLGVGQIIWFADVPDSKNDVYELLKTISLLVQAMRVSDEIWEKHFDRLFAQITASVLSRQEMINTVQLLFQQYKREFAELPREYLELWTALLGRLLN</sequence>
<dbReference type="Pfam" id="PF17853">
    <property type="entry name" value="GGDEF_2"/>
    <property type="match status" value="1"/>
</dbReference>
<keyword evidence="1" id="KW-1133">Transmembrane helix</keyword>
<dbReference type="EMBL" id="JAHZIK010000225">
    <property type="protein sequence ID" value="MBW7454618.1"/>
    <property type="molecule type" value="Genomic_DNA"/>
</dbReference>
<feature type="transmembrane region" description="Helical" evidence="1">
    <location>
        <begin position="264"/>
        <end position="285"/>
    </location>
</feature>
<keyword evidence="1" id="KW-0472">Membrane</keyword>
<evidence type="ECO:0000256" key="1">
    <source>
        <dbReference type="SAM" id="Phobius"/>
    </source>
</evidence>
<feature type="domain" description="CdaR GGDEF-like" evidence="2">
    <location>
        <begin position="362"/>
        <end position="497"/>
    </location>
</feature>
<evidence type="ECO:0000259" key="2">
    <source>
        <dbReference type="Pfam" id="PF17853"/>
    </source>
</evidence>
<evidence type="ECO:0000313" key="4">
    <source>
        <dbReference type="Proteomes" id="UP001519887"/>
    </source>
</evidence>
<dbReference type="InterPro" id="IPR041522">
    <property type="entry name" value="CdaR_GGDEF"/>
</dbReference>
<organism evidence="3 4">
    <name type="scientific">Paenibacillus sepulcri</name>
    <dbReference type="NCBI Taxonomy" id="359917"/>
    <lineage>
        <taxon>Bacteria</taxon>
        <taxon>Bacillati</taxon>
        <taxon>Bacillota</taxon>
        <taxon>Bacilli</taxon>
        <taxon>Bacillales</taxon>
        <taxon>Paenibacillaceae</taxon>
        <taxon>Paenibacillus</taxon>
    </lineage>
</organism>
<keyword evidence="4" id="KW-1185">Reference proteome</keyword>
<keyword evidence="1" id="KW-0812">Transmembrane</keyword>
<reference evidence="3 4" key="1">
    <citation type="submission" date="2021-07" db="EMBL/GenBank/DDBJ databases">
        <title>Paenibacillus radiodurans sp. nov., isolated from the southeastern edge of Tengger Desert.</title>
        <authorList>
            <person name="Zhang G."/>
        </authorList>
    </citation>
    <scope>NUCLEOTIDE SEQUENCE [LARGE SCALE GENOMIC DNA]</scope>
    <source>
        <strain evidence="3 4">CCM 7311</strain>
    </source>
</reference>